<evidence type="ECO:0000313" key="1">
    <source>
        <dbReference type="EMBL" id="OJJ72911.1"/>
    </source>
</evidence>
<name>A0A1L9UMN9_ASPBC</name>
<dbReference type="GeneID" id="93579942"/>
<dbReference type="AlphaFoldDB" id="A0A1L9UMN9"/>
<dbReference type="VEuPathDB" id="FungiDB:ASPBRDRAFT_558537"/>
<dbReference type="EMBL" id="KV878683">
    <property type="protein sequence ID" value="OJJ72911.1"/>
    <property type="molecule type" value="Genomic_DNA"/>
</dbReference>
<dbReference type="Proteomes" id="UP000184499">
    <property type="component" value="Unassembled WGS sequence"/>
</dbReference>
<organism evidence="1 2">
    <name type="scientific">Aspergillus brasiliensis (strain CBS 101740 / IMI 381727 / IBT 21946)</name>
    <dbReference type="NCBI Taxonomy" id="767769"/>
    <lineage>
        <taxon>Eukaryota</taxon>
        <taxon>Fungi</taxon>
        <taxon>Dikarya</taxon>
        <taxon>Ascomycota</taxon>
        <taxon>Pezizomycotina</taxon>
        <taxon>Eurotiomycetes</taxon>
        <taxon>Eurotiomycetidae</taxon>
        <taxon>Eurotiales</taxon>
        <taxon>Aspergillaceae</taxon>
        <taxon>Aspergillus</taxon>
        <taxon>Aspergillus subgen. Circumdati</taxon>
    </lineage>
</organism>
<proteinExistence type="predicted"/>
<sequence>MRRSPQLRGPCPSHHPFVFWCRPPICPGPLSYSCSCFSAYVASRPGPCHGDGVNAEQISLLQVTQSATCEFPTANLYYLPNFLTFSNQPPLPSPPFVVFLRADLGVDIGLSILYHSVVI</sequence>
<reference evidence="2" key="1">
    <citation type="journal article" date="2017" name="Genome Biol.">
        <title>Comparative genomics reveals high biological diversity and specific adaptations in the industrially and medically important fungal genus Aspergillus.</title>
        <authorList>
            <person name="de Vries R.P."/>
            <person name="Riley R."/>
            <person name="Wiebenga A."/>
            <person name="Aguilar-Osorio G."/>
            <person name="Amillis S."/>
            <person name="Uchima C.A."/>
            <person name="Anderluh G."/>
            <person name="Asadollahi M."/>
            <person name="Askin M."/>
            <person name="Barry K."/>
            <person name="Battaglia E."/>
            <person name="Bayram O."/>
            <person name="Benocci T."/>
            <person name="Braus-Stromeyer S.A."/>
            <person name="Caldana C."/>
            <person name="Canovas D."/>
            <person name="Cerqueira G.C."/>
            <person name="Chen F."/>
            <person name="Chen W."/>
            <person name="Choi C."/>
            <person name="Clum A."/>
            <person name="Dos Santos R.A."/>
            <person name="Damasio A.R."/>
            <person name="Diallinas G."/>
            <person name="Emri T."/>
            <person name="Fekete E."/>
            <person name="Flipphi M."/>
            <person name="Freyberg S."/>
            <person name="Gallo A."/>
            <person name="Gournas C."/>
            <person name="Habgood R."/>
            <person name="Hainaut M."/>
            <person name="Harispe M.L."/>
            <person name="Henrissat B."/>
            <person name="Hilden K.S."/>
            <person name="Hope R."/>
            <person name="Hossain A."/>
            <person name="Karabika E."/>
            <person name="Karaffa L."/>
            <person name="Karanyi Z."/>
            <person name="Krasevec N."/>
            <person name="Kuo A."/>
            <person name="Kusch H."/>
            <person name="LaButti K."/>
            <person name="Lagendijk E.L."/>
            <person name="Lapidus A."/>
            <person name="Levasseur A."/>
            <person name="Lindquist E."/>
            <person name="Lipzen A."/>
            <person name="Logrieco A.F."/>
            <person name="MacCabe A."/>
            <person name="Maekelae M.R."/>
            <person name="Malavazi I."/>
            <person name="Melin P."/>
            <person name="Meyer V."/>
            <person name="Mielnichuk N."/>
            <person name="Miskei M."/>
            <person name="Molnar A.P."/>
            <person name="Mule G."/>
            <person name="Ngan C.Y."/>
            <person name="Orejas M."/>
            <person name="Orosz E."/>
            <person name="Ouedraogo J.P."/>
            <person name="Overkamp K.M."/>
            <person name="Park H.-S."/>
            <person name="Perrone G."/>
            <person name="Piumi F."/>
            <person name="Punt P.J."/>
            <person name="Ram A.F."/>
            <person name="Ramon A."/>
            <person name="Rauscher S."/>
            <person name="Record E."/>
            <person name="Riano-Pachon D.M."/>
            <person name="Robert V."/>
            <person name="Roehrig J."/>
            <person name="Ruller R."/>
            <person name="Salamov A."/>
            <person name="Salih N.S."/>
            <person name="Samson R.A."/>
            <person name="Sandor E."/>
            <person name="Sanguinetti M."/>
            <person name="Schuetze T."/>
            <person name="Sepcic K."/>
            <person name="Shelest E."/>
            <person name="Sherlock G."/>
            <person name="Sophianopoulou V."/>
            <person name="Squina F.M."/>
            <person name="Sun H."/>
            <person name="Susca A."/>
            <person name="Todd R.B."/>
            <person name="Tsang A."/>
            <person name="Unkles S.E."/>
            <person name="van de Wiele N."/>
            <person name="van Rossen-Uffink D."/>
            <person name="Oliveira J.V."/>
            <person name="Vesth T.C."/>
            <person name="Visser J."/>
            <person name="Yu J.-H."/>
            <person name="Zhou M."/>
            <person name="Andersen M.R."/>
            <person name="Archer D.B."/>
            <person name="Baker S.E."/>
            <person name="Benoit I."/>
            <person name="Brakhage A.A."/>
            <person name="Braus G.H."/>
            <person name="Fischer R."/>
            <person name="Frisvad J.C."/>
            <person name="Goldman G.H."/>
            <person name="Houbraken J."/>
            <person name="Oakley B."/>
            <person name="Pocsi I."/>
            <person name="Scazzocchio C."/>
            <person name="Seiboth B."/>
            <person name="vanKuyk P.A."/>
            <person name="Wortman J."/>
            <person name="Dyer P.S."/>
            <person name="Grigoriev I.V."/>
        </authorList>
    </citation>
    <scope>NUCLEOTIDE SEQUENCE [LARGE SCALE GENOMIC DNA]</scope>
    <source>
        <strain evidence="2">CBS 101740 / IMI 381727 / IBT 21946</strain>
    </source>
</reference>
<dbReference type="PROSITE" id="PS51257">
    <property type="entry name" value="PROKAR_LIPOPROTEIN"/>
    <property type="match status" value="1"/>
</dbReference>
<protein>
    <submittedName>
        <fullName evidence="1">Uncharacterized protein</fullName>
    </submittedName>
</protein>
<evidence type="ECO:0000313" key="2">
    <source>
        <dbReference type="Proteomes" id="UP000184499"/>
    </source>
</evidence>
<accession>A0A1L9UMN9</accession>
<dbReference type="RefSeq" id="XP_067480159.1">
    <property type="nucleotide sequence ID" value="XM_067627454.1"/>
</dbReference>
<keyword evidence="2" id="KW-1185">Reference proteome</keyword>
<gene>
    <name evidence="1" type="ORF">ASPBRDRAFT_558537</name>
</gene>